<reference evidence="3" key="1">
    <citation type="submission" date="2023-11" db="EMBL/GenBank/DDBJ databases">
        <title>Genome Sequence of Bacillus pseudomycoides stain BUPM19.</title>
        <authorList>
            <person name="Farhat A."/>
        </authorList>
    </citation>
    <scope>NUCLEOTIDE SEQUENCE [LARGE SCALE GENOMIC DNA]</scope>
    <source>
        <strain evidence="3">BUPM19</strain>
    </source>
</reference>
<keyword evidence="3" id="KW-1185">Reference proteome</keyword>
<accession>A0ABU5JWP2</accession>
<name>A0ABU5JWP2_9BACI</name>
<evidence type="ECO:0000256" key="1">
    <source>
        <dbReference type="SAM" id="Phobius"/>
    </source>
</evidence>
<feature type="transmembrane region" description="Helical" evidence="1">
    <location>
        <begin position="32"/>
        <end position="57"/>
    </location>
</feature>
<keyword evidence="1" id="KW-0812">Transmembrane</keyword>
<feature type="transmembrane region" description="Helical" evidence="1">
    <location>
        <begin position="7"/>
        <end position="26"/>
    </location>
</feature>
<keyword evidence="1" id="KW-0472">Membrane</keyword>
<organism evidence="2 3">
    <name type="scientific">Bacillus bingmayongensis</name>
    <dbReference type="NCBI Taxonomy" id="1150157"/>
    <lineage>
        <taxon>Bacteria</taxon>
        <taxon>Bacillati</taxon>
        <taxon>Bacillota</taxon>
        <taxon>Bacilli</taxon>
        <taxon>Bacillales</taxon>
        <taxon>Bacillaceae</taxon>
        <taxon>Bacillus</taxon>
    </lineage>
</organism>
<evidence type="ECO:0008006" key="4">
    <source>
        <dbReference type="Google" id="ProtNLM"/>
    </source>
</evidence>
<dbReference type="EMBL" id="JAXOVW010000023">
    <property type="protein sequence ID" value="MDZ5607865.1"/>
    <property type="molecule type" value="Genomic_DNA"/>
</dbReference>
<protein>
    <recommendedName>
        <fullName evidence="4">M50 family metallopeptidase</fullName>
    </recommendedName>
</protein>
<evidence type="ECO:0000313" key="2">
    <source>
        <dbReference type="EMBL" id="MDZ5607865.1"/>
    </source>
</evidence>
<sequence>MNKVSSTIIWGMGLLALGAFIDWAKSEVFSSFFFTVLGIFIAIGLHELGHTIGGFAIKSRFMMYVVGPFTIRRNEDDRIKFVWTDSWAHVGGLVQFEHPQHNMERAILVTVVCGPLASFIASALYFSDHFLLQIIGLTSFLLFIATSLPYNLTGFFSDGYTALQMLKNNPIFIDYYRMTNMMTRKERPDTWDLQLQQKVSKVSAPQLTTTELVIYLMFLFYSAIETENTMYLRRFYQSMDLKKLNNNHKGQLAGIYHYYIATQYLLGEDITITQKNLETLPAIDPLSNARTKAILSNNPAVEETYAQYMKDVPTNTYSFLQVEKKFYENHILTEKYMNA</sequence>
<feature type="transmembrane region" description="Helical" evidence="1">
    <location>
        <begin position="106"/>
        <end position="124"/>
    </location>
</feature>
<feature type="transmembrane region" description="Helical" evidence="1">
    <location>
        <begin position="130"/>
        <end position="150"/>
    </location>
</feature>
<evidence type="ECO:0000313" key="3">
    <source>
        <dbReference type="Proteomes" id="UP001291930"/>
    </source>
</evidence>
<dbReference type="RefSeq" id="WP_374217861.1">
    <property type="nucleotide sequence ID" value="NZ_JAXOVW010000023.1"/>
</dbReference>
<dbReference type="Proteomes" id="UP001291930">
    <property type="component" value="Unassembled WGS sequence"/>
</dbReference>
<keyword evidence="1" id="KW-1133">Transmembrane helix</keyword>
<proteinExistence type="predicted"/>
<gene>
    <name evidence="2" type="ORF">U2I54_12345</name>
</gene>
<comment type="caution">
    <text evidence="2">The sequence shown here is derived from an EMBL/GenBank/DDBJ whole genome shotgun (WGS) entry which is preliminary data.</text>
</comment>